<protein>
    <submittedName>
        <fullName evidence="2">Uncharacterized protein</fullName>
    </submittedName>
</protein>
<keyword evidence="3" id="KW-1185">Reference proteome</keyword>
<accession>A0A810MYZ7</accession>
<dbReference type="Proteomes" id="UP000680866">
    <property type="component" value="Chromosome"/>
</dbReference>
<proteinExistence type="predicted"/>
<organism evidence="2 3">
    <name type="scientific">Polymorphospora rubra</name>
    <dbReference type="NCBI Taxonomy" id="338584"/>
    <lineage>
        <taxon>Bacteria</taxon>
        <taxon>Bacillati</taxon>
        <taxon>Actinomycetota</taxon>
        <taxon>Actinomycetes</taxon>
        <taxon>Micromonosporales</taxon>
        <taxon>Micromonosporaceae</taxon>
        <taxon>Polymorphospora</taxon>
    </lineage>
</organism>
<name>A0A810MYZ7_9ACTN</name>
<dbReference type="AlphaFoldDB" id="A0A810MYZ7"/>
<dbReference type="KEGG" id="pry:Prubr_18240"/>
<evidence type="ECO:0000313" key="2">
    <source>
        <dbReference type="EMBL" id="BCJ64803.1"/>
    </source>
</evidence>
<feature type="region of interest" description="Disordered" evidence="1">
    <location>
        <begin position="65"/>
        <end position="98"/>
    </location>
</feature>
<sequence length="161" mass="17367">MPVTHPAHEQVEDVPADVTDVLLWRMATKVIAAHQPHPERPTRCTSLLCTGQHYPCLPVRTAHRAQQISRRRPPVAAGAPKTATCRSAAPMSTQSDGRAPRQAFIDWYDATRTAITSARIIPPSWSLHPNPSLVGPTRVTGRALVPGRGSRPPSAALVVGT</sequence>
<evidence type="ECO:0000256" key="1">
    <source>
        <dbReference type="SAM" id="MobiDB-lite"/>
    </source>
</evidence>
<reference evidence="2" key="1">
    <citation type="submission" date="2020-08" db="EMBL/GenBank/DDBJ databases">
        <title>Whole genome shotgun sequence of Polymorphospora rubra NBRC 101157.</title>
        <authorList>
            <person name="Komaki H."/>
            <person name="Tamura T."/>
        </authorList>
    </citation>
    <scope>NUCLEOTIDE SEQUENCE</scope>
    <source>
        <strain evidence="2">NBRC 101157</strain>
    </source>
</reference>
<gene>
    <name evidence="2" type="ORF">Prubr_18240</name>
</gene>
<evidence type="ECO:0000313" key="3">
    <source>
        <dbReference type="Proteomes" id="UP000680866"/>
    </source>
</evidence>
<dbReference type="RefSeq" id="WP_212823659.1">
    <property type="nucleotide sequence ID" value="NZ_AP023359.1"/>
</dbReference>
<dbReference type="EMBL" id="AP023359">
    <property type="protein sequence ID" value="BCJ64803.1"/>
    <property type="molecule type" value="Genomic_DNA"/>
</dbReference>